<gene>
    <name evidence="1" type="ORF">D5H75_19200</name>
</gene>
<evidence type="ECO:0000313" key="2">
    <source>
        <dbReference type="Proteomes" id="UP000265768"/>
    </source>
</evidence>
<evidence type="ECO:0000313" key="1">
    <source>
        <dbReference type="EMBL" id="RJL31197.1"/>
    </source>
</evidence>
<keyword evidence="2" id="KW-1185">Reference proteome</keyword>
<dbReference type="EMBL" id="QZEY01000007">
    <property type="protein sequence ID" value="RJL31197.1"/>
    <property type="molecule type" value="Genomic_DNA"/>
</dbReference>
<reference evidence="1 2" key="1">
    <citation type="submission" date="2018-09" db="EMBL/GenBank/DDBJ databases">
        <title>YIM 75507 draft genome.</title>
        <authorList>
            <person name="Tang S."/>
            <person name="Feng Y."/>
        </authorList>
    </citation>
    <scope>NUCLEOTIDE SEQUENCE [LARGE SCALE GENOMIC DNA]</scope>
    <source>
        <strain evidence="1 2">YIM 75507</strain>
    </source>
</reference>
<dbReference type="Proteomes" id="UP000265768">
    <property type="component" value="Unassembled WGS sequence"/>
</dbReference>
<proteinExistence type="predicted"/>
<dbReference type="AlphaFoldDB" id="A0A3A4AZF8"/>
<protein>
    <submittedName>
        <fullName evidence="1">Uncharacterized protein</fullName>
    </submittedName>
</protein>
<name>A0A3A4AZF8_9ACTN</name>
<accession>A0A3A4AZF8</accession>
<dbReference type="OrthoDB" id="3280727at2"/>
<organism evidence="1 2">
    <name type="scientific">Bailinhaonella thermotolerans</name>
    <dbReference type="NCBI Taxonomy" id="1070861"/>
    <lineage>
        <taxon>Bacteria</taxon>
        <taxon>Bacillati</taxon>
        <taxon>Actinomycetota</taxon>
        <taxon>Actinomycetes</taxon>
        <taxon>Streptosporangiales</taxon>
        <taxon>Streptosporangiaceae</taxon>
        <taxon>Bailinhaonella</taxon>
    </lineage>
</organism>
<comment type="caution">
    <text evidence="1">The sequence shown here is derived from an EMBL/GenBank/DDBJ whole genome shotgun (WGS) entry which is preliminary data.</text>
</comment>
<sequence>MAYFACRGCRQPLTPHLVEVRLPPLVPGENEAGRIRPPRVPRGAWALNLHPDEGLYEPRGVVIHPGDITGTRRHPDPDRLGVACCRGPSGTDGPNLICSVCEADVAAEQGDCWTQNQVVLDLPRVIHSFTEDPDL</sequence>
<dbReference type="RefSeq" id="WP_119927882.1">
    <property type="nucleotide sequence ID" value="NZ_QZEY01000007.1"/>
</dbReference>